<feature type="transmembrane region" description="Helical" evidence="6">
    <location>
        <begin position="154"/>
        <end position="175"/>
    </location>
</feature>
<dbReference type="EMBL" id="AYKW01000006">
    <property type="protein sequence ID" value="PIL34134.1"/>
    <property type="molecule type" value="Genomic_DNA"/>
</dbReference>
<dbReference type="AlphaFoldDB" id="A0A2G8SK40"/>
<keyword evidence="2 6" id="KW-0812">Transmembrane</keyword>
<name>A0A2G8SK40_9APHY</name>
<dbReference type="Proteomes" id="UP000230002">
    <property type="component" value="Unassembled WGS sequence"/>
</dbReference>
<proteinExistence type="predicted"/>
<evidence type="ECO:0000259" key="7">
    <source>
        <dbReference type="Pfam" id="PF03151"/>
    </source>
</evidence>
<evidence type="ECO:0000256" key="5">
    <source>
        <dbReference type="SAM" id="MobiDB-lite"/>
    </source>
</evidence>
<dbReference type="Pfam" id="PF03151">
    <property type="entry name" value="TPT"/>
    <property type="match status" value="1"/>
</dbReference>
<keyword evidence="4 6" id="KW-0472">Membrane</keyword>
<comment type="subcellular location">
    <subcellularLocation>
        <location evidence="1">Membrane</location>
        <topology evidence="1">Multi-pass membrane protein</topology>
    </subcellularLocation>
</comment>
<dbReference type="STRING" id="1077348.A0A2G8SK40"/>
<comment type="caution">
    <text evidence="8">The sequence shown here is derived from an EMBL/GenBank/DDBJ whole genome shotgun (WGS) entry which is preliminary data.</text>
</comment>
<evidence type="ECO:0000313" key="9">
    <source>
        <dbReference type="Proteomes" id="UP000230002"/>
    </source>
</evidence>
<evidence type="ECO:0000256" key="6">
    <source>
        <dbReference type="SAM" id="Phobius"/>
    </source>
</evidence>
<dbReference type="OrthoDB" id="18894at2759"/>
<evidence type="ECO:0000256" key="3">
    <source>
        <dbReference type="ARBA" id="ARBA00022989"/>
    </source>
</evidence>
<dbReference type="InterPro" id="IPR004853">
    <property type="entry name" value="Sugar_P_trans_dom"/>
</dbReference>
<feature type="region of interest" description="Disordered" evidence="5">
    <location>
        <begin position="215"/>
        <end position="323"/>
    </location>
</feature>
<evidence type="ECO:0000256" key="2">
    <source>
        <dbReference type="ARBA" id="ARBA00022692"/>
    </source>
</evidence>
<feature type="transmembrane region" description="Helical" evidence="6">
    <location>
        <begin position="126"/>
        <end position="147"/>
    </location>
</feature>
<feature type="transmembrane region" description="Helical" evidence="6">
    <location>
        <begin position="22"/>
        <end position="41"/>
    </location>
</feature>
<dbReference type="InterPro" id="IPR050186">
    <property type="entry name" value="TPT_transporter"/>
</dbReference>
<feature type="compositionally biased region" description="Basic and acidic residues" evidence="5">
    <location>
        <begin position="256"/>
        <end position="272"/>
    </location>
</feature>
<accession>A0A2G8SK40</accession>
<gene>
    <name evidence="8" type="ORF">GSI_03845</name>
</gene>
<sequence length="323" mass="35436">MGKSSSLVFVLIFAFLLKLEKFSWRLIGVILLICAGVLLMVATQTHFVLPGFLLVISASAMGGLRWGLTQLLLRSKNIGMDNPAATLFWLTPIMGVTLAILSALLGDWGTVLGSKFFETSGKTFETLFFLLCPGIVAFGMVLSEYYIIQRVGVVPMSIAGIAKEVTTIICAAWFFGDELTPLNITGVVITACGIALYTYHKYQKSMQTNVALDAHGNPLSEEEDPVNGDVALENGDYGERERLTSNVDDDDAHDEADDRRIDRGAGARHVPEGEALFSVDDDDEDNEVYPKYGQHQDPSPPPYPGDEPQELHDIWQGHEGRHT</sequence>
<feature type="transmembrane region" description="Helical" evidence="6">
    <location>
        <begin position="87"/>
        <end position="106"/>
    </location>
</feature>
<feature type="transmembrane region" description="Helical" evidence="6">
    <location>
        <begin position="181"/>
        <end position="199"/>
    </location>
</feature>
<keyword evidence="9" id="KW-1185">Reference proteome</keyword>
<reference evidence="8 9" key="1">
    <citation type="journal article" date="2015" name="Sci. Rep.">
        <title>Chromosome-level genome map provides insights into diverse defense mechanisms in the medicinal fungus Ganoderma sinense.</title>
        <authorList>
            <person name="Zhu Y."/>
            <person name="Xu J."/>
            <person name="Sun C."/>
            <person name="Zhou S."/>
            <person name="Xu H."/>
            <person name="Nelson D.R."/>
            <person name="Qian J."/>
            <person name="Song J."/>
            <person name="Luo H."/>
            <person name="Xiang L."/>
            <person name="Li Y."/>
            <person name="Xu Z."/>
            <person name="Ji A."/>
            <person name="Wang L."/>
            <person name="Lu S."/>
            <person name="Hayward A."/>
            <person name="Sun W."/>
            <person name="Li X."/>
            <person name="Schwartz D.C."/>
            <person name="Wang Y."/>
            <person name="Chen S."/>
        </authorList>
    </citation>
    <scope>NUCLEOTIDE SEQUENCE [LARGE SCALE GENOMIC DNA]</scope>
    <source>
        <strain evidence="8 9">ZZ0214-1</strain>
    </source>
</reference>
<feature type="transmembrane region" description="Helical" evidence="6">
    <location>
        <begin position="47"/>
        <end position="66"/>
    </location>
</feature>
<evidence type="ECO:0000256" key="1">
    <source>
        <dbReference type="ARBA" id="ARBA00004141"/>
    </source>
</evidence>
<keyword evidence="3 6" id="KW-1133">Transmembrane helix</keyword>
<organism evidence="8 9">
    <name type="scientific">Ganoderma sinense ZZ0214-1</name>
    <dbReference type="NCBI Taxonomy" id="1077348"/>
    <lineage>
        <taxon>Eukaryota</taxon>
        <taxon>Fungi</taxon>
        <taxon>Dikarya</taxon>
        <taxon>Basidiomycota</taxon>
        <taxon>Agaricomycotina</taxon>
        <taxon>Agaricomycetes</taxon>
        <taxon>Polyporales</taxon>
        <taxon>Polyporaceae</taxon>
        <taxon>Ganoderma</taxon>
    </lineage>
</organism>
<evidence type="ECO:0000313" key="8">
    <source>
        <dbReference type="EMBL" id="PIL34134.1"/>
    </source>
</evidence>
<evidence type="ECO:0000256" key="4">
    <source>
        <dbReference type="ARBA" id="ARBA00023136"/>
    </source>
</evidence>
<dbReference type="GO" id="GO:0016020">
    <property type="term" value="C:membrane"/>
    <property type="evidence" value="ECO:0007669"/>
    <property type="project" value="UniProtKB-SubCell"/>
</dbReference>
<feature type="compositionally biased region" description="Basic and acidic residues" evidence="5">
    <location>
        <begin position="309"/>
        <end position="323"/>
    </location>
</feature>
<protein>
    <submittedName>
        <fullName evidence="8">Transporter</fullName>
    </submittedName>
</protein>
<feature type="domain" description="Sugar phosphate transporter" evidence="7">
    <location>
        <begin position="3"/>
        <end position="197"/>
    </location>
</feature>
<dbReference type="PANTHER" id="PTHR11132">
    <property type="entry name" value="SOLUTE CARRIER FAMILY 35"/>
    <property type="match status" value="1"/>
</dbReference>